<evidence type="ECO:0000256" key="10">
    <source>
        <dbReference type="ARBA" id="ARBA00031044"/>
    </source>
</evidence>
<dbReference type="STRING" id="1408157.A0A1J7IQQ5"/>
<evidence type="ECO:0000256" key="5">
    <source>
        <dbReference type="ARBA" id="ARBA00011917"/>
    </source>
</evidence>
<dbReference type="InterPro" id="IPR036866">
    <property type="entry name" value="RibonucZ/Hydroxyglut_hydro"/>
</dbReference>
<dbReference type="AlphaFoldDB" id="A0A1J7IQQ5"/>
<evidence type="ECO:0000256" key="3">
    <source>
        <dbReference type="ARBA" id="ARBA00004963"/>
    </source>
</evidence>
<dbReference type="PANTHER" id="PTHR11935:SF94">
    <property type="entry name" value="TENZING NORGAY, ISOFORM C"/>
    <property type="match status" value="1"/>
</dbReference>
<dbReference type="InterPro" id="IPR035680">
    <property type="entry name" value="Clx_II_MBL"/>
</dbReference>
<comment type="pathway">
    <text evidence="3">Secondary metabolite metabolism; methylglyoxal degradation; (R)-lactate from methylglyoxal: step 2/2.</text>
</comment>
<reference evidence="14 15" key="1">
    <citation type="submission" date="2016-10" db="EMBL/GenBank/DDBJ databases">
        <title>Draft genome sequence of Coniochaeta ligniaria NRRL30616, a lignocellulolytic fungus for bioabatement of inhibitors in plant biomass hydrolysates.</title>
        <authorList>
            <consortium name="DOE Joint Genome Institute"/>
            <person name="Jimenez D.J."/>
            <person name="Hector R.E."/>
            <person name="Riley R."/>
            <person name="Sun H."/>
            <person name="Grigoriev I.V."/>
            <person name="Van Elsas J.D."/>
            <person name="Nichols N.N."/>
        </authorList>
    </citation>
    <scope>NUCLEOTIDE SEQUENCE [LARGE SCALE GENOMIC DNA]</scope>
    <source>
        <strain evidence="14 15">NRRL 30616</strain>
    </source>
</reference>
<comment type="cofactor">
    <cofactor evidence="2">
        <name>Zn(2+)</name>
        <dbReference type="ChEBI" id="CHEBI:29105"/>
    </cofactor>
</comment>
<organism evidence="14 15">
    <name type="scientific">Coniochaeta ligniaria NRRL 30616</name>
    <dbReference type="NCBI Taxonomy" id="1408157"/>
    <lineage>
        <taxon>Eukaryota</taxon>
        <taxon>Fungi</taxon>
        <taxon>Dikarya</taxon>
        <taxon>Ascomycota</taxon>
        <taxon>Pezizomycotina</taxon>
        <taxon>Sordariomycetes</taxon>
        <taxon>Sordariomycetidae</taxon>
        <taxon>Coniochaetales</taxon>
        <taxon>Coniochaetaceae</taxon>
        <taxon>Coniochaeta</taxon>
    </lineage>
</organism>
<protein>
    <recommendedName>
        <fullName evidence="5">hydroxyacylglutathione hydrolase</fullName>
        <ecNumber evidence="5">3.1.2.6</ecNumber>
    </recommendedName>
    <alternativeName>
        <fullName evidence="10">Glyoxalase II</fullName>
    </alternativeName>
</protein>
<dbReference type="SUPFAM" id="SSF56281">
    <property type="entry name" value="Metallo-hydrolase/oxidoreductase"/>
    <property type="match status" value="1"/>
</dbReference>
<keyword evidence="11" id="KW-0175">Coiled coil</keyword>
<dbReference type="EMBL" id="KV875097">
    <property type="protein sequence ID" value="OIW29798.1"/>
    <property type="molecule type" value="Genomic_DNA"/>
</dbReference>
<feature type="coiled-coil region" evidence="11">
    <location>
        <begin position="268"/>
        <end position="298"/>
    </location>
</feature>
<evidence type="ECO:0000256" key="1">
    <source>
        <dbReference type="ARBA" id="ARBA00001623"/>
    </source>
</evidence>
<evidence type="ECO:0000256" key="12">
    <source>
        <dbReference type="SAM" id="MobiDB-lite"/>
    </source>
</evidence>
<dbReference type="SUPFAM" id="SSF47473">
    <property type="entry name" value="EF-hand"/>
    <property type="match status" value="1"/>
</dbReference>
<dbReference type="Pfam" id="PF04031">
    <property type="entry name" value="Las1"/>
    <property type="match status" value="1"/>
</dbReference>
<dbReference type="UniPathway" id="UPA00619">
    <property type="reaction ID" value="UER00676"/>
</dbReference>
<dbReference type="InterPro" id="IPR011992">
    <property type="entry name" value="EF-hand-dom_pair"/>
</dbReference>
<dbReference type="OrthoDB" id="515692at2759"/>
<keyword evidence="9" id="KW-0862">Zinc</keyword>
<proteinExistence type="inferred from homology"/>
<keyword evidence="15" id="KW-1185">Reference proteome</keyword>
<evidence type="ECO:0000313" key="14">
    <source>
        <dbReference type="EMBL" id="OIW29798.1"/>
    </source>
</evidence>
<sequence length="763" mass="84168">MVQYIFTPWRDQQELLTVRRQLYPNYHKTPSTPPTGQEALRHKQEAVARVSMWMQRGNCPHLVESTALLEAAILSDAQATSEPSLAGSSSSYAVRAAYSAAFSRFVTGLMDSHQDKARKMSMYAVAKSVGLPATFVELRHQATHEQLPSLTRLRAAAEKALDWIYEYYWQHLDEEASRAAASARACRTLLMELFTTDDGETEARVRAELRKRRTKEIYGVTIEINQQTTSAKVMRRGTAFLRELLEAGQGLDVAPAEEDEQPRPQRPARDIEAYRRMLEEDKRELEKVEANVRASSREDKATGVLTLTRAMHIQSIPMWVGSSNNYAYLVVDDKSKDAVIIDPANPPEVAPVLKKAIQDGKINLKAIVNTHHHWDHAGGNKKLRAELGLPLLPIIGGKDCEAATQTPGNGEGFKIGSGISVRGLYTPCHTQDSICWFMEDGGDKVVFTGDTLFHGGCGKFFEGTGAEMHKALNETLASLPDDTRVFPGHEYTKSNVKFALSVSQSEPVKALAAFADQNKETQGKFTIGDEKKHNVFMRPQDPVIQKATGSTDPVEIMTKLREMKNNFSSPSQPPKRRPPTAAAAGPGAKQPRQSKLAKEHNITAQEEADIKEAFGLFREPMDGEKEGVIPIGDVRRAMTALGVPPSSNEELAEFTSILDPDDEGFATYASFVAICALKLHARDREDVQEEVDDAFRLFTGSADGTEGRISLAHLKRVAAVLKEEVDEGTLRDMILEANGGAGVGVGVGREEFEGVMRRAGVWR</sequence>
<dbReference type="SMART" id="SM00849">
    <property type="entry name" value="Lactamase_B"/>
    <property type="match status" value="1"/>
</dbReference>
<dbReference type="InterPro" id="IPR007174">
    <property type="entry name" value="Las1"/>
</dbReference>
<dbReference type="FunFam" id="1.10.238.10:FF:000003">
    <property type="entry name" value="Calmodulin A"/>
    <property type="match status" value="1"/>
</dbReference>
<feature type="region of interest" description="Disordered" evidence="12">
    <location>
        <begin position="565"/>
        <end position="599"/>
    </location>
</feature>
<evidence type="ECO:0000256" key="9">
    <source>
        <dbReference type="ARBA" id="ARBA00022833"/>
    </source>
</evidence>
<dbReference type="GO" id="GO:0090730">
    <property type="term" value="C:Las1 complex"/>
    <property type="evidence" value="ECO:0007669"/>
    <property type="project" value="InterPro"/>
</dbReference>
<dbReference type="EC" id="3.1.2.6" evidence="5"/>
<dbReference type="Pfam" id="PF00753">
    <property type="entry name" value="Lactamase_B"/>
    <property type="match status" value="2"/>
</dbReference>
<dbReference type="Pfam" id="PF16123">
    <property type="entry name" value="HAGH_C"/>
    <property type="match status" value="1"/>
</dbReference>
<dbReference type="GO" id="GO:0006364">
    <property type="term" value="P:rRNA processing"/>
    <property type="evidence" value="ECO:0007669"/>
    <property type="project" value="InterPro"/>
</dbReference>
<dbReference type="InterPro" id="IPR001279">
    <property type="entry name" value="Metallo-B-lactamas"/>
</dbReference>
<dbReference type="InterPro" id="IPR032282">
    <property type="entry name" value="HAGH_C"/>
</dbReference>
<evidence type="ECO:0000256" key="4">
    <source>
        <dbReference type="ARBA" id="ARBA00006759"/>
    </source>
</evidence>
<dbReference type="GO" id="GO:0046872">
    <property type="term" value="F:metal ion binding"/>
    <property type="evidence" value="ECO:0007669"/>
    <property type="project" value="UniProtKB-KW"/>
</dbReference>
<accession>A0A1J7IQQ5</accession>
<evidence type="ECO:0000313" key="15">
    <source>
        <dbReference type="Proteomes" id="UP000182658"/>
    </source>
</evidence>
<dbReference type="GO" id="GO:0004416">
    <property type="term" value="F:hydroxyacylglutathione hydrolase activity"/>
    <property type="evidence" value="ECO:0007669"/>
    <property type="project" value="UniProtKB-EC"/>
</dbReference>
<evidence type="ECO:0000256" key="2">
    <source>
        <dbReference type="ARBA" id="ARBA00001947"/>
    </source>
</evidence>
<dbReference type="GO" id="GO:0004519">
    <property type="term" value="F:endonuclease activity"/>
    <property type="evidence" value="ECO:0007669"/>
    <property type="project" value="InterPro"/>
</dbReference>
<dbReference type="Gene3D" id="3.60.15.10">
    <property type="entry name" value="Ribonuclease Z/Hydroxyacylglutathione hydrolase-like"/>
    <property type="match status" value="1"/>
</dbReference>
<keyword evidence="8 14" id="KW-0378">Hydrolase</keyword>
<name>A0A1J7IQQ5_9PEZI</name>
<evidence type="ECO:0000256" key="8">
    <source>
        <dbReference type="ARBA" id="ARBA00022801"/>
    </source>
</evidence>
<dbReference type="InParanoid" id="A0A1J7IQQ5"/>
<evidence type="ECO:0000259" key="13">
    <source>
        <dbReference type="SMART" id="SM00849"/>
    </source>
</evidence>
<keyword evidence="7" id="KW-0677">Repeat</keyword>
<evidence type="ECO:0000256" key="7">
    <source>
        <dbReference type="ARBA" id="ARBA00022737"/>
    </source>
</evidence>
<dbReference type="Gene3D" id="1.10.238.10">
    <property type="entry name" value="EF-hand"/>
    <property type="match status" value="1"/>
</dbReference>
<feature type="compositionally biased region" description="Low complexity" evidence="12">
    <location>
        <begin position="579"/>
        <end position="593"/>
    </location>
</feature>
<comment type="similarity">
    <text evidence="4">Belongs to the metallo-beta-lactamase superfamily. Glyoxalase II family.</text>
</comment>
<dbReference type="PANTHER" id="PTHR11935">
    <property type="entry name" value="BETA LACTAMASE DOMAIN"/>
    <property type="match status" value="1"/>
</dbReference>
<evidence type="ECO:0000256" key="11">
    <source>
        <dbReference type="SAM" id="Coils"/>
    </source>
</evidence>
<evidence type="ECO:0000256" key="6">
    <source>
        <dbReference type="ARBA" id="ARBA00022723"/>
    </source>
</evidence>
<comment type="catalytic activity">
    <reaction evidence="1">
        <text>an S-(2-hydroxyacyl)glutathione + H2O = a 2-hydroxy carboxylate + glutathione + H(+)</text>
        <dbReference type="Rhea" id="RHEA:21864"/>
        <dbReference type="ChEBI" id="CHEBI:15377"/>
        <dbReference type="ChEBI" id="CHEBI:15378"/>
        <dbReference type="ChEBI" id="CHEBI:57925"/>
        <dbReference type="ChEBI" id="CHEBI:58896"/>
        <dbReference type="ChEBI" id="CHEBI:71261"/>
        <dbReference type="EC" id="3.1.2.6"/>
    </reaction>
</comment>
<dbReference type="Proteomes" id="UP000182658">
    <property type="component" value="Unassembled WGS sequence"/>
</dbReference>
<dbReference type="CDD" id="cd07723">
    <property type="entry name" value="hydroxyacylglutathione_hydrolase_MBL-fold"/>
    <property type="match status" value="1"/>
</dbReference>
<gene>
    <name evidence="14" type="ORF">CONLIGDRAFT_576794</name>
</gene>
<keyword evidence="6" id="KW-0479">Metal-binding</keyword>
<feature type="domain" description="Metallo-beta-lactamase" evidence="13">
    <location>
        <begin position="324"/>
        <end position="489"/>
    </location>
</feature>